<dbReference type="Gene3D" id="3.10.120.10">
    <property type="entry name" value="Cytochrome b5-like heme/steroid binding domain"/>
    <property type="match status" value="1"/>
</dbReference>
<dbReference type="EMBL" id="CP048914">
    <property type="protein sequence ID" value="QMS86025.1"/>
    <property type="molecule type" value="Genomic_DNA"/>
</dbReference>
<sequence length="67" mass="6916">MYDGTGDMDAYVAVSDVVYDVTNSAAWTDGTHNGNSAGLDLTDEILSAPHGESVLDGLTIVGEIVAE</sequence>
<organism evidence="2 3">
    <name type="scientific">Candidatus Xianfuyuplasma coldseepsis</name>
    <dbReference type="NCBI Taxonomy" id="2782163"/>
    <lineage>
        <taxon>Bacteria</taxon>
        <taxon>Bacillati</taxon>
        <taxon>Mycoplasmatota</taxon>
        <taxon>Mollicutes</taxon>
        <taxon>Candidatus Izemoplasmatales</taxon>
        <taxon>Candidatus Izemoplasmataceae</taxon>
        <taxon>Candidatus Xianfuyuplasma</taxon>
    </lineage>
</organism>
<evidence type="ECO:0000313" key="2">
    <source>
        <dbReference type="EMBL" id="QMS86025.1"/>
    </source>
</evidence>
<name>A0A7L7KTR1_9MOLU</name>
<dbReference type="Proteomes" id="UP000514720">
    <property type="component" value="Chromosome"/>
</dbReference>
<accession>A0A7L7KTR1</accession>
<dbReference type="AlphaFoldDB" id="A0A7L7KTR1"/>
<dbReference type="SUPFAM" id="SSF55856">
    <property type="entry name" value="Cytochrome b5-like heme/steroid binding domain"/>
    <property type="match status" value="1"/>
</dbReference>
<protein>
    <submittedName>
        <fullName evidence="2">Cytochrome B5</fullName>
    </submittedName>
</protein>
<gene>
    <name evidence="2" type="ORF">G4Z02_06730</name>
</gene>
<evidence type="ECO:0000313" key="3">
    <source>
        <dbReference type="Proteomes" id="UP000514720"/>
    </source>
</evidence>
<dbReference type="Pfam" id="PF00173">
    <property type="entry name" value="Cyt-b5"/>
    <property type="match status" value="1"/>
</dbReference>
<proteinExistence type="predicted"/>
<dbReference type="InterPro" id="IPR001199">
    <property type="entry name" value="Cyt_B5-like_heme/steroid-bd"/>
</dbReference>
<dbReference type="InterPro" id="IPR036400">
    <property type="entry name" value="Cyt_B5-like_heme/steroid_sf"/>
</dbReference>
<evidence type="ECO:0000259" key="1">
    <source>
        <dbReference type="Pfam" id="PF00173"/>
    </source>
</evidence>
<reference evidence="2 3" key="1">
    <citation type="submission" date="2020-02" db="EMBL/GenBank/DDBJ databases">
        <authorList>
            <person name="Zheng R.K."/>
            <person name="Sun C.M."/>
        </authorList>
    </citation>
    <scope>NUCLEOTIDE SEQUENCE [LARGE SCALE GENOMIC DNA]</scope>
    <source>
        <strain evidence="3">zrk13</strain>
    </source>
</reference>
<dbReference type="KEGG" id="xcl:G4Z02_06730"/>
<keyword evidence="3" id="KW-1185">Reference proteome</keyword>
<feature type="domain" description="Cytochrome b5 heme-binding" evidence="1">
    <location>
        <begin position="6"/>
        <end position="61"/>
    </location>
</feature>